<dbReference type="Gene3D" id="2.40.260.10">
    <property type="entry name" value="Sortase"/>
    <property type="match status" value="1"/>
</dbReference>
<dbReference type="Proteomes" id="UP000272490">
    <property type="component" value="Unassembled WGS sequence"/>
</dbReference>
<dbReference type="SUPFAM" id="SSF63817">
    <property type="entry name" value="Sortase"/>
    <property type="match status" value="1"/>
</dbReference>
<sequence length="265" mass="31450">MKKKILLPILAFAILLTAIAVIFSNIKNKNKEPETTLETTTTQEETTTEPPTKAYETDENYTRKIDFDSLKATNPDVIAWVYIPGTVIDYPILWKEYDIEYYLHHDINHQESYYSVYMDGYSNSDFSTLNNIIYGHHMKDGKMFTDITKFKKEDFFKEHRMIYIYTPNKTYRLKTIAALYTDSAPERRQTYFDDMDYFHNYVDRMTEKCTFREIPEKGVNKIWSFITCSYEGDDTRTVLYAYELDDNDEPAQYDLSTIDFGEDHR</sequence>
<dbReference type="OrthoDB" id="9806013at2"/>
<dbReference type="EMBL" id="RRCO01000002">
    <property type="protein sequence ID" value="RRJ25903.1"/>
    <property type="molecule type" value="Genomic_DNA"/>
</dbReference>
<dbReference type="InterPro" id="IPR023365">
    <property type="entry name" value="Sortase_dom-sf"/>
</dbReference>
<keyword evidence="4" id="KW-1185">Reference proteome</keyword>
<evidence type="ECO:0000256" key="2">
    <source>
        <dbReference type="SAM" id="MobiDB-lite"/>
    </source>
</evidence>
<protein>
    <submittedName>
        <fullName evidence="3">Class B sortase</fullName>
    </submittedName>
</protein>
<name>A0A3P3R001_9FIRM</name>
<accession>A0A3P3R001</accession>
<dbReference type="InterPro" id="IPR009835">
    <property type="entry name" value="SrtB"/>
</dbReference>
<feature type="region of interest" description="Disordered" evidence="2">
    <location>
        <begin position="33"/>
        <end position="54"/>
    </location>
</feature>
<dbReference type="RefSeq" id="WP_128673715.1">
    <property type="nucleotide sequence ID" value="NZ_RRCO01000002.1"/>
</dbReference>
<organism evidence="3 4">
    <name type="scientific">Lachnoanaerobaculum gingivalis</name>
    <dbReference type="NCBI Taxonomy" id="2490855"/>
    <lineage>
        <taxon>Bacteria</taxon>
        <taxon>Bacillati</taxon>
        <taxon>Bacillota</taxon>
        <taxon>Clostridia</taxon>
        <taxon>Lachnospirales</taxon>
        <taxon>Lachnospiraceae</taxon>
        <taxon>Lachnoanaerobaculum</taxon>
    </lineage>
</organism>
<reference evidence="3 4" key="1">
    <citation type="submission" date="2018-11" db="EMBL/GenBank/DDBJ databases">
        <title>Genome sequencing of Lachnoanaerobaculum sp. KCOM 2030 (= ChDC B114).</title>
        <authorList>
            <person name="Kook J.-K."/>
            <person name="Park S.-N."/>
            <person name="Lim Y.K."/>
        </authorList>
    </citation>
    <scope>NUCLEOTIDE SEQUENCE [LARGE SCALE GENOMIC DNA]</scope>
    <source>
        <strain evidence="3 4">KCOM 2030</strain>
    </source>
</reference>
<evidence type="ECO:0000256" key="1">
    <source>
        <dbReference type="PIRSR" id="PIRSR605754-1"/>
    </source>
</evidence>
<feature type="active site" description="Proton donor/acceptor" evidence="1">
    <location>
        <position position="136"/>
    </location>
</feature>
<dbReference type="CDD" id="cd05826">
    <property type="entry name" value="Sortase_B"/>
    <property type="match status" value="1"/>
</dbReference>
<feature type="compositionally biased region" description="Low complexity" evidence="2">
    <location>
        <begin position="36"/>
        <end position="52"/>
    </location>
</feature>
<dbReference type="GO" id="GO:0016787">
    <property type="term" value="F:hydrolase activity"/>
    <property type="evidence" value="ECO:0007669"/>
    <property type="project" value="UniProtKB-KW"/>
</dbReference>
<dbReference type="AlphaFoldDB" id="A0A3P3R001"/>
<evidence type="ECO:0000313" key="4">
    <source>
        <dbReference type="Proteomes" id="UP000272490"/>
    </source>
</evidence>
<gene>
    <name evidence="3" type="ORF">EHV10_05000</name>
</gene>
<comment type="caution">
    <text evidence="3">The sequence shown here is derived from an EMBL/GenBank/DDBJ whole genome shotgun (WGS) entry which is preliminary data.</text>
</comment>
<feature type="active site" description="Acyl-thioester intermediate" evidence="1">
    <location>
        <position position="228"/>
    </location>
</feature>
<proteinExistence type="predicted"/>
<evidence type="ECO:0000313" key="3">
    <source>
        <dbReference type="EMBL" id="RRJ25903.1"/>
    </source>
</evidence>